<gene>
    <name evidence="5" type="ORF">RQP18_00275</name>
</gene>
<dbReference type="InterPro" id="IPR050404">
    <property type="entry name" value="Heme-degrading_MO"/>
</dbReference>
<comment type="similarity">
    <text evidence="1">Belongs to the TRAP family.</text>
</comment>
<protein>
    <recommendedName>
        <fullName evidence="2">Signal transduction protein TRAP</fullName>
    </recommendedName>
    <alternativeName>
        <fullName evidence="3">Target of RNAIII-activating protein</fullName>
    </alternativeName>
</protein>
<proteinExistence type="inferred from homology"/>
<evidence type="ECO:0000259" key="4">
    <source>
        <dbReference type="PROSITE" id="PS51725"/>
    </source>
</evidence>
<accession>A0ABZ3CHY7</accession>
<dbReference type="Gene3D" id="3.30.70.100">
    <property type="match status" value="1"/>
</dbReference>
<feature type="domain" description="ABM" evidence="4">
    <location>
        <begin position="122"/>
        <end position="209"/>
    </location>
</feature>
<organism evidence="5 6">
    <name type="scientific">Salinicoccus bachuensis</name>
    <dbReference type="NCBI Taxonomy" id="3136731"/>
    <lineage>
        <taxon>Bacteria</taxon>
        <taxon>Bacillati</taxon>
        <taxon>Bacillota</taxon>
        <taxon>Bacilli</taxon>
        <taxon>Bacillales</taxon>
        <taxon>Staphylococcaceae</taxon>
        <taxon>Salinicoccus</taxon>
    </lineage>
</organism>
<dbReference type="Pfam" id="PF03992">
    <property type="entry name" value="ABM"/>
    <property type="match status" value="1"/>
</dbReference>
<sequence length="223" mass="25219">MMTLYSYSKGWFMEEKRNSNNNAKKSNGSPGLLLGILFGALLGITIDELAVGIALGAGVGTAIGSNIPKNNNEHRGDSMILKDAEGKYKISLEEERAVVRQDSEEVHYAIIESRREVENAGYCVLNNIYVNEGMEAPFEARFLKRQSNLVTVDGFKAIRVMKAVSGPYYIILTLWEDEQSFHNWQDSEQYGETHRKRGTKSGLDREVVDREQSFNVRFQLENE</sequence>
<keyword evidence="6" id="KW-1185">Reference proteome</keyword>
<dbReference type="SUPFAM" id="SSF54909">
    <property type="entry name" value="Dimeric alpha+beta barrel"/>
    <property type="match status" value="1"/>
</dbReference>
<dbReference type="EMBL" id="CP138333">
    <property type="protein sequence ID" value="WZX29644.1"/>
    <property type="molecule type" value="Genomic_DNA"/>
</dbReference>
<evidence type="ECO:0000256" key="1">
    <source>
        <dbReference type="ARBA" id="ARBA00009267"/>
    </source>
</evidence>
<keyword evidence="5" id="KW-0503">Monooxygenase</keyword>
<dbReference type="InterPro" id="IPR011008">
    <property type="entry name" value="Dimeric_a/b-barrel"/>
</dbReference>
<keyword evidence="5" id="KW-0560">Oxidoreductase</keyword>
<dbReference type="RefSeq" id="WP_342388197.1">
    <property type="nucleotide sequence ID" value="NZ_CP138333.2"/>
</dbReference>
<evidence type="ECO:0000256" key="2">
    <source>
        <dbReference type="ARBA" id="ARBA00018486"/>
    </source>
</evidence>
<dbReference type="PROSITE" id="PS51725">
    <property type="entry name" value="ABM"/>
    <property type="match status" value="1"/>
</dbReference>
<dbReference type="PANTHER" id="PTHR34474:SF2">
    <property type="entry name" value="SIGNAL TRANSDUCTION PROTEIN TRAP"/>
    <property type="match status" value="1"/>
</dbReference>
<evidence type="ECO:0000313" key="6">
    <source>
        <dbReference type="Proteomes" id="UP001455384"/>
    </source>
</evidence>
<name>A0ABZ3CHY7_9STAP</name>
<dbReference type="Proteomes" id="UP001455384">
    <property type="component" value="Chromosome"/>
</dbReference>
<evidence type="ECO:0000313" key="5">
    <source>
        <dbReference type="EMBL" id="WZX29644.1"/>
    </source>
</evidence>
<dbReference type="GO" id="GO:0004497">
    <property type="term" value="F:monooxygenase activity"/>
    <property type="evidence" value="ECO:0007669"/>
    <property type="project" value="UniProtKB-KW"/>
</dbReference>
<reference evidence="6" key="1">
    <citation type="submission" date="2023-10" db="EMBL/GenBank/DDBJ databases">
        <title>Genome analysis and identification of Salinococcus sp. Bachu38 nov., a PGPR from the rhizosphere of Tamarix.</title>
        <authorList>
            <person name="Liang Z."/>
            <person name="Zhang X."/>
            <person name="Jia J."/>
            <person name="Chen X."/>
            <person name="Wang Y."/>
            <person name="Wang Q."/>
            <person name="Wang R."/>
        </authorList>
    </citation>
    <scope>NUCLEOTIDE SEQUENCE [LARGE SCALE GENOMIC DNA]</scope>
    <source>
        <strain evidence="6">Bachu38</strain>
    </source>
</reference>
<dbReference type="PANTHER" id="PTHR34474">
    <property type="entry name" value="SIGNAL TRANSDUCTION PROTEIN TRAP"/>
    <property type="match status" value="1"/>
</dbReference>
<dbReference type="InterPro" id="IPR007138">
    <property type="entry name" value="ABM_dom"/>
</dbReference>
<evidence type="ECO:0000256" key="3">
    <source>
        <dbReference type="ARBA" id="ARBA00032861"/>
    </source>
</evidence>